<dbReference type="Gene3D" id="2.40.30.170">
    <property type="match status" value="1"/>
</dbReference>
<dbReference type="PANTHER" id="PTHR30469">
    <property type="entry name" value="MULTIDRUG RESISTANCE PROTEIN MDTA"/>
    <property type="match status" value="1"/>
</dbReference>
<name>A0A1I4RL29_ECTMO</name>
<keyword evidence="2" id="KW-0175">Coiled coil</keyword>
<evidence type="ECO:0000259" key="4">
    <source>
        <dbReference type="Pfam" id="PF25973"/>
    </source>
</evidence>
<dbReference type="Gene3D" id="1.10.287.470">
    <property type="entry name" value="Helix hairpin bin"/>
    <property type="match status" value="1"/>
</dbReference>
<organism evidence="5 6">
    <name type="scientific">Ectothiorhodospira mobilis</name>
    <dbReference type="NCBI Taxonomy" id="195064"/>
    <lineage>
        <taxon>Bacteria</taxon>
        <taxon>Pseudomonadati</taxon>
        <taxon>Pseudomonadota</taxon>
        <taxon>Gammaproteobacteria</taxon>
        <taxon>Chromatiales</taxon>
        <taxon>Ectothiorhodospiraceae</taxon>
        <taxon>Ectothiorhodospira</taxon>
    </lineage>
</organism>
<dbReference type="STRING" id="195064.SAMN05421721_10868"/>
<dbReference type="OrthoDB" id="1185083at2"/>
<dbReference type="GO" id="GO:0015562">
    <property type="term" value="F:efflux transmembrane transporter activity"/>
    <property type="evidence" value="ECO:0007669"/>
    <property type="project" value="TreeGrafter"/>
</dbReference>
<dbReference type="InterPro" id="IPR058647">
    <property type="entry name" value="BSH_CzcB-like"/>
</dbReference>
<dbReference type="SUPFAM" id="SSF111369">
    <property type="entry name" value="HlyD-like secretion proteins"/>
    <property type="match status" value="1"/>
</dbReference>
<dbReference type="EMBL" id="FOUO01000008">
    <property type="protein sequence ID" value="SFM52928.1"/>
    <property type="molecule type" value="Genomic_DNA"/>
</dbReference>
<dbReference type="GO" id="GO:1990281">
    <property type="term" value="C:efflux pump complex"/>
    <property type="evidence" value="ECO:0007669"/>
    <property type="project" value="TreeGrafter"/>
</dbReference>
<keyword evidence="6" id="KW-1185">Reference proteome</keyword>
<dbReference type="PANTHER" id="PTHR30469:SF20">
    <property type="entry name" value="EFFLUX RND TRANSPORTER PERIPLASMIC ADAPTOR SUBUNIT"/>
    <property type="match status" value="1"/>
</dbReference>
<feature type="coiled-coil region" evidence="2">
    <location>
        <begin position="132"/>
        <end position="204"/>
    </location>
</feature>
<evidence type="ECO:0000256" key="2">
    <source>
        <dbReference type="SAM" id="Coils"/>
    </source>
</evidence>
<evidence type="ECO:0000259" key="3">
    <source>
        <dbReference type="Pfam" id="PF25954"/>
    </source>
</evidence>
<accession>A0A1I4RL29</accession>
<dbReference type="AlphaFoldDB" id="A0A1I4RL29"/>
<dbReference type="NCBIfam" id="TIGR01730">
    <property type="entry name" value="RND_mfp"/>
    <property type="match status" value="1"/>
</dbReference>
<sequence>MGQGPVIAPKIMEPRPIHRRLPLPWANPPTAHDRSRLRRTCLRTLLPCLLLLAAGCGPAPDAPAPMEDIPPRPVLTTPLVPASEPVLRRFSARARAAEHTALAFQVTGRVTSMAVHAGDGVTRGQVLARLDDEDYRLKVAELEARLEAAEARLQEARRNHRRGRDLVADGTMSQAEFDALDSALRQARGQRDATRETLAQARASLADTVLRAPFDGRVVARRAEPFEQVGPQRAIFLLERLDPIELVVGLPEALAARSLPRSLQVRFPAAGVETEARVRALVMDVQDTQVYPLRLHVDNPEGRILPGMTAQVALPVPAPDGEEGAFRVPVTALFDHRGRPHVWVVDPGEGRVQRRAVETAAVGRDGVRIRGDLRPGESVVTAGVTHLRAGQRVTPMTRDELAGARP</sequence>
<feature type="domain" description="CusB-like beta-barrel" evidence="3">
    <location>
        <begin position="247"/>
        <end position="314"/>
    </location>
</feature>
<protein>
    <submittedName>
        <fullName evidence="5">RND family efflux transporter, MFP subunit</fullName>
    </submittedName>
</protein>
<dbReference type="Pfam" id="PF25954">
    <property type="entry name" value="Beta-barrel_RND_2"/>
    <property type="match status" value="1"/>
</dbReference>
<dbReference type="Gene3D" id="2.40.420.20">
    <property type="match status" value="1"/>
</dbReference>
<comment type="similarity">
    <text evidence="1">Belongs to the membrane fusion protein (MFP) (TC 8.A.1) family.</text>
</comment>
<dbReference type="InterPro" id="IPR058792">
    <property type="entry name" value="Beta-barrel_RND_2"/>
</dbReference>
<evidence type="ECO:0000313" key="6">
    <source>
        <dbReference type="Proteomes" id="UP000199556"/>
    </source>
</evidence>
<evidence type="ECO:0000313" key="5">
    <source>
        <dbReference type="EMBL" id="SFM52928.1"/>
    </source>
</evidence>
<gene>
    <name evidence="5" type="ORF">SAMN05421721_10868</name>
</gene>
<reference evidence="5 6" key="1">
    <citation type="submission" date="2016-10" db="EMBL/GenBank/DDBJ databases">
        <authorList>
            <person name="de Groot N.N."/>
        </authorList>
    </citation>
    <scope>NUCLEOTIDE SEQUENCE [LARGE SCALE GENOMIC DNA]</scope>
    <source>
        <strain evidence="5 6">DSM 4180</strain>
    </source>
</reference>
<dbReference type="Proteomes" id="UP000199556">
    <property type="component" value="Unassembled WGS sequence"/>
</dbReference>
<dbReference type="Pfam" id="PF25973">
    <property type="entry name" value="BSH_CzcB"/>
    <property type="match status" value="1"/>
</dbReference>
<proteinExistence type="inferred from homology"/>
<dbReference type="InterPro" id="IPR006143">
    <property type="entry name" value="RND_pump_MFP"/>
</dbReference>
<dbReference type="Gene3D" id="2.40.50.100">
    <property type="match status" value="1"/>
</dbReference>
<evidence type="ECO:0000256" key="1">
    <source>
        <dbReference type="ARBA" id="ARBA00009477"/>
    </source>
</evidence>
<feature type="domain" description="CzcB-like barrel-sandwich hybrid" evidence="4">
    <location>
        <begin position="103"/>
        <end position="237"/>
    </location>
</feature>